<evidence type="ECO:0000313" key="2">
    <source>
        <dbReference type="EMBL" id="SEO94454.1"/>
    </source>
</evidence>
<dbReference type="InterPro" id="IPR036263">
    <property type="entry name" value="Chorismate_II_sf"/>
</dbReference>
<dbReference type="Pfam" id="PF01817">
    <property type="entry name" value="CM_2"/>
    <property type="match status" value="1"/>
</dbReference>
<protein>
    <submittedName>
        <fullName evidence="2">Chorismate mutase</fullName>
    </submittedName>
</protein>
<dbReference type="GO" id="GO:0046417">
    <property type="term" value="P:chorismate metabolic process"/>
    <property type="evidence" value="ECO:0007669"/>
    <property type="project" value="InterPro"/>
</dbReference>
<feature type="domain" description="Chorismate mutase" evidence="1">
    <location>
        <begin position="30"/>
        <end position="118"/>
    </location>
</feature>
<name>A0A1H8TV04_9ACTN</name>
<dbReference type="InterPro" id="IPR036979">
    <property type="entry name" value="CM_dom_sf"/>
</dbReference>
<proteinExistence type="predicted"/>
<dbReference type="STRING" id="79604.AAY81_03535"/>
<keyword evidence="3" id="KW-1185">Reference proteome</keyword>
<evidence type="ECO:0000313" key="3">
    <source>
        <dbReference type="Proteomes" id="UP000182975"/>
    </source>
</evidence>
<gene>
    <name evidence="2" type="ORF">SAMN02910314_01708</name>
</gene>
<dbReference type="SMART" id="SM00830">
    <property type="entry name" value="CM_2"/>
    <property type="match status" value="1"/>
</dbReference>
<reference evidence="3" key="1">
    <citation type="submission" date="2016-10" db="EMBL/GenBank/DDBJ databases">
        <authorList>
            <person name="Varghese N."/>
        </authorList>
    </citation>
    <scope>NUCLEOTIDE SEQUENCE [LARGE SCALE GENOMIC DNA]</scope>
    <source>
        <strain evidence="3">DSM 21843</strain>
    </source>
</reference>
<organism evidence="2 3">
    <name type="scientific">Denitrobacterium detoxificans</name>
    <dbReference type="NCBI Taxonomy" id="79604"/>
    <lineage>
        <taxon>Bacteria</taxon>
        <taxon>Bacillati</taxon>
        <taxon>Actinomycetota</taxon>
        <taxon>Coriobacteriia</taxon>
        <taxon>Eggerthellales</taxon>
        <taxon>Eggerthellaceae</taxon>
        <taxon>Denitrobacterium</taxon>
    </lineage>
</organism>
<dbReference type="AlphaFoldDB" id="A0A1H8TV04"/>
<dbReference type="Gene3D" id="1.20.59.10">
    <property type="entry name" value="Chorismate mutase"/>
    <property type="match status" value="1"/>
</dbReference>
<accession>A0A1H8TV04</accession>
<evidence type="ECO:0000259" key="1">
    <source>
        <dbReference type="PROSITE" id="PS51168"/>
    </source>
</evidence>
<dbReference type="RefSeq" id="WP_256210087.1">
    <property type="nucleotide sequence ID" value="NZ_FOEC01000012.1"/>
</dbReference>
<dbReference type="EMBL" id="FOEC01000012">
    <property type="protein sequence ID" value="SEO94454.1"/>
    <property type="molecule type" value="Genomic_DNA"/>
</dbReference>
<dbReference type="PROSITE" id="PS51168">
    <property type="entry name" value="CHORISMATE_MUT_2"/>
    <property type="match status" value="1"/>
</dbReference>
<dbReference type="SUPFAM" id="SSF48600">
    <property type="entry name" value="Chorismate mutase II"/>
    <property type="match status" value="1"/>
</dbReference>
<dbReference type="InterPro" id="IPR002701">
    <property type="entry name" value="CM_II_prokaryot"/>
</dbReference>
<dbReference type="GO" id="GO:0004106">
    <property type="term" value="F:chorismate mutase activity"/>
    <property type="evidence" value="ECO:0007669"/>
    <property type="project" value="InterPro"/>
</dbReference>
<sequence length="118" mass="13383">PGAVSVPDRCFRPLSWAYAGISPTETTEEPENFEHIQEHRAQIDAIDKQLVALLNERATHQLAIRALKPGAHMGLFDPKREEEIFARVQEYNQGPLYPDNLREIYATILKVSKEMPSA</sequence>
<dbReference type="Proteomes" id="UP000182975">
    <property type="component" value="Unassembled WGS sequence"/>
</dbReference>
<feature type="non-terminal residue" evidence="2">
    <location>
        <position position="1"/>
    </location>
</feature>